<name>A0ABR4ZE37_9NOCA</name>
<sequence length="115" mass="13078">MGSQHTDRTFHQLRGDVYGLYDVTQKIKDDVIKCDRVVRDVHLRLGRLGRTSGRQFGLLLTAQHEHGHRLDRVEAHLRDVTTQLRDVTTDLDKLAPLPAQVSTLTTQVNELTGRV</sequence>
<organism evidence="1 2">
    <name type="scientific">Nocardia vulneris</name>
    <dbReference type="NCBI Taxonomy" id="1141657"/>
    <lineage>
        <taxon>Bacteria</taxon>
        <taxon>Bacillati</taxon>
        <taxon>Actinomycetota</taxon>
        <taxon>Actinomycetes</taxon>
        <taxon>Mycobacteriales</taxon>
        <taxon>Nocardiaceae</taxon>
        <taxon>Nocardia</taxon>
    </lineage>
</organism>
<dbReference type="RefSeq" id="WP_043672197.1">
    <property type="nucleotide sequence ID" value="NZ_JNFP01000020.1"/>
</dbReference>
<dbReference type="EMBL" id="JNFP01000020">
    <property type="protein sequence ID" value="KIA63627.1"/>
    <property type="molecule type" value="Genomic_DNA"/>
</dbReference>
<feature type="non-terminal residue" evidence="1">
    <location>
        <position position="115"/>
    </location>
</feature>
<accession>A0ABR4ZE37</accession>
<reference evidence="1 2" key="1">
    <citation type="journal article" date="2014" name="Int. J. Syst. Evol. Microbiol.">
        <title>Nocardia vulneris sp. nov., isolated from wounds of human patients in North America.</title>
        <authorList>
            <person name="Lasker B.A."/>
            <person name="Bell M."/>
            <person name="Klenk H.P."/>
            <person name="Sproer C."/>
            <person name="Schumann C."/>
            <person name="Schumann P."/>
            <person name="Brown J.M."/>
        </authorList>
    </citation>
    <scope>NUCLEOTIDE SEQUENCE [LARGE SCALE GENOMIC DNA]</scope>
    <source>
        <strain evidence="1 2">W9851</strain>
    </source>
</reference>
<evidence type="ECO:0000313" key="1">
    <source>
        <dbReference type="EMBL" id="KIA63627.1"/>
    </source>
</evidence>
<gene>
    <name evidence="1" type="ORF">FG87_18990</name>
</gene>
<proteinExistence type="predicted"/>
<protein>
    <submittedName>
        <fullName evidence="1">Uncharacterized protein</fullName>
    </submittedName>
</protein>
<keyword evidence="2" id="KW-1185">Reference proteome</keyword>
<dbReference type="Proteomes" id="UP000031364">
    <property type="component" value="Unassembled WGS sequence"/>
</dbReference>
<comment type="caution">
    <text evidence="1">The sequence shown here is derived from an EMBL/GenBank/DDBJ whole genome shotgun (WGS) entry which is preliminary data.</text>
</comment>
<evidence type="ECO:0000313" key="2">
    <source>
        <dbReference type="Proteomes" id="UP000031364"/>
    </source>
</evidence>